<evidence type="ECO:0000256" key="3">
    <source>
        <dbReference type="ARBA" id="ARBA00022989"/>
    </source>
</evidence>
<evidence type="ECO:0000256" key="2">
    <source>
        <dbReference type="ARBA" id="ARBA00022692"/>
    </source>
</evidence>
<reference evidence="8" key="1">
    <citation type="submission" date="2021-01" db="EMBL/GenBank/DDBJ databases">
        <title>Whole genome shotgun sequence of Planosporangium flavigriseum NBRC 105377.</title>
        <authorList>
            <person name="Komaki H."/>
            <person name="Tamura T."/>
        </authorList>
    </citation>
    <scope>NUCLEOTIDE SEQUENCE</scope>
    <source>
        <strain evidence="8">NBRC 105377</strain>
    </source>
</reference>
<evidence type="ECO:0000313" key="9">
    <source>
        <dbReference type="Proteomes" id="UP000653674"/>
    </source>
</evidence>
<dbReference type="EMBL" id="BONU01000042">
    <property type="protein sequence ID" value="GIG76020.1"/>
    <property type="molecule type" value="Genomic_DNA"/>
</dbReference>
<dbReference type="InterPro" id="IPR020846">
    <property type="entry name" value="MFS_dom"/>
</dbReference>
<sequence length="418" mass="42623">MEISKQAGERSVPRGFGFTLALAMGVGPLALYTLNATSPLVTADLGLSRAEFGIFAMVAFLAAAIASPLVGRCADVFSSRVVLVVLFTGSALALVGAAVAQSFGWLLLAVAVCGAVQALSNPVTNQLIAAHVPAGRRGPLMGLKQAGVQLSQFTAGLVLPTVAVLLGWRGAAAVAASVAVVGLLLVRGTVPDDAPATGVRHGRRLADLPAAVWWLTGYALLTGAALQATNVYLPLYSFERLHLSVRVAGLTAAVVGSVGLVSRIGWGRGADRMRDPYHPLFLLAIAGGLGVSAVLAAEHLHQPALMWAGAVVFGASGLAANVVVMIALVHVSPVQVIGTASGILAVGLYLGFALGPISFGLIADGIGYYTDGWLAVMATYAVAAVLALVWRAQRANGGAPVVPGEPDRAPVEAAQRSR</sequence>
<evidence type="ECO:0000256" key="1">
    <source>
        <dbReference type="ARBA" id="ARBA00004651"/>
    </source>
</evidence>
<feature type="transmembrane region" description="Helical" evidence="6">
    <location>
        <begin position="81"/>
        <end position="99"/>
    </location>
</feature>
<gene>
    <name evidence="8" type="ORF">Pfl04_44240</name>
</gene>
<feature type="transmembrane region" description="Helical" evidence="6">
    <location>
        <begin position="211"/>
        <end position="233"/>
    </location>
</feature>
<protein>
    <recommendedName>
        <fullName evidence="7">Major facilitator superfamily (MFS) profile domain-containing protein</fullName>
    </recommendedName>
</protein>
<dbReference type="RefSeq" id="WP_168079884.1">
    <property type="nucleotide sequence ID" value="NZ_BAAAQJ010000001.1"/>
</dbReference>
<dbReference type="Pfam" id="PF07690">
    <property type="entry name" value="MFS_1"/>
    <property type="match status" value="1"/>
</dbReference>
<feature type="domain" description="Major facilitator superfamily (MFS) profile" evidence="7">
    <location>
        <begin position="16"/>
        <end position="395"/>
    </location>
</feature>
<feature type="transmembrane region" description="Helical" evidence="6">
    <location>
        <begin position="245"/>
        <end position="266"/>
    </location>
</feature>
<comment type="subcellular location">
    <subcellularLocation>
        <location evidence="1">Cell membrane</location>
        <topology evidence="1">Multi-pass membrane protein</topology>
    </subcellularLocation>
</comment>
<dbReference type="SUPFAM" id="SSF103473">
    <property type="entry name" value="MFS general substrate transporter"/>
    <property type="match status" value="1"/>
</dbReference>
<evidence type="ECO:0000313" key="8">
    <source>
        <dbReference type="EMBL" id="GIG76020.1"/>
    </source>
</evidence>
<keyword evidence="9" id="KW-1185">Reference proteome</keyword>
<feature type="transmembrane region" description="Helical" evidence="6">
    <location>
        <begin position="304"/>
        <end position="331"/>
    </location>
</feature>
<keyword evidence="2 6" id="KW-0812">Transmembrane</keyword>
<dbReference type="PANTHER" id="PTHR23527">
    <property type="entry name" value="BLL3282 PROTEIN"/>
    <property type="match status" value="1"/>
</dbReference>
<feature type="transmembrane region" description="Helical" evidence="6">
    <location>
        <begin position="172"/>
        <end position="190"/>
    </location>
</feature>
<dbReference type="InterPro" id="IPR036259">
    <property type="entry name" value="MFS_trans_sf"/>
</dbReference>
<feature type="region of interest" description="Disordered" evidence="5">
    <location>
        <begin position="399"/>
        <end position="418"/>
    </location>
</feature>
<dbReference type="GO" id="GO:0022857">
    <property type="term" value="F:transmembrane transporter activity"/>
    <property type="evidence" value="ECO:0007669"/>
    <property type="project" value="InterPro"/>
</dbReference>
<evidence type="ECO:0000256" key="6">
    <source>
        <dbReference type="SAM" id="Phobius"/>
    </source>
</evidence>
<feature type="transmembrane region" description="Helical" evidence="6">
    <location>
        <begin position="12"/>
        <end position="32"/>
    </location>
</feature>
<proteinExistence type="predicted"/>
<organism evidence="8 9">
    <name type="scientific">Planosporangium flavigriseum</name>
    <dbReference type="NCBI Taxonomy" id="373681"/>
    <lineage>
        <taxon>Bacteria</taxon>
        <taxon>Bacillati</taxon>
        <taxon>Actinomycetota</taxon>
        <taxon>Actinomycetes</taxon>
        <taxon>Micromonosporales</taxon>
        <taxon>Micromonosporaceae</taxon>
        <taxon>Planosporangium</taxon>
    </lineage>
</organism>
<feature type="transmembrane region" description="Helical" evidence="6">
    <location>
        <begin position="343"/>
        <end position="366"/>
    </location>
</feature>
<dbReference type="InterPro" id="IPR011701">
    <property type="entry name" value="MFS"/>
</dbReference>
<dbReference type="Gene3D" id="1.20.1250.20">
    <property type="entry name" value="MFS general substrate transporter like domains"/>
    <property type="match status" value="2"/>
</dbReference>
<evidence type="ECO:0000256" key="4">
    <source>
        <dbReference type="ARBA" id="ARBA00023136"/>
    </source>
</evidence>
<feature type="transmembrane region" description="Helical" evidence="6">
    <location>
        <begin position="278"/>
        <end position="298"/>
    </location>
</feature>
<dbReference type="PROSITE" id="PS50850">
    <property type="entry name" value="MFS"/>
    <property type="match status" value="1"/>
</dbReference>
<accession>A0A8J3M383</accession>
<evidence type="ECO:0000259" key="7">
    <source>
        <dbReference type="PROSITE" id="PS50850"/>
    </source>
</evidence>
<dbReference type="GO" id="GO:0005886">
    <property type="term" value="C:plasma membrane"/>
    <property type="evidence" value="ECO:0007669"/>
    <property type="project" value="UniProtKB-SubCell"/>
</dbReference>
<dbReference type="AlphaFoldDB" id="A0A8J3M383"/>
<dbReference type="PANTHER" id="PTHR23527:SF1">
    <property type="entry name" value="BLL3282 PROTEIN"/>
    <property type="match status" value="1"/>
</dbReference>
<feature type="transmembrane region" description="Helical" evidence="6">
    <location>
        <begin position="52"/>
        <end position="69"/>
    </location>
</feature>
<comment type="caution">
    <text evidence="8">The sequence shown here is derived from an EMBL/GenBank/DDBJ whole genome shotgun (WGS) entry which is preliminary data.</text>
</comment>
<keyword evidence="3 6" id="KW-1133">Transmembrane helix</keyword>
<dbReference type="InterPro" id="IPR052952">
    <property type="entry name" value="MFS-Transporter"/>
</dbReference>
<feature type="transmembrane region" description="Helical" evidence="6">
    <location>
        <begin position="372"/>
        <end position="390"/>
    </location>
</feature>
<keyword evidence="4 6" id="KW-0472">Membrane</keyword>
<name>A0A8J3M383_9ACTN</name>
<dbReference type="Proteomes" id="UP000653674">
    <property type="component" value="Unassembled WGS sequence"/>
</dbReference>
<evidence type="ECO:0000256" key="5">
    <source>
        <dbReference type="SAM" id="MobiDB-lite"/>
    </source>
</evidence>